<feature type="transmembrane region" description="Helical" evidence="6">
    <location>
        <begin position="167"/>
        <end position="188"/>
    </location>
</feature>
<dbReference type="AlphaFoldDB" id="A0A2N3UBU5"/>
<comment type="subcellular location">
    <subcellularLocation>
        <location evidence="1">Cell membrane</location>
        <topology evidence="1">Multi-pass membrane protein</topology>
    </subcellularLocation>
</comment>
<accession>A0A2N3UBU5</accession>
<comment type="caution">
    <text evidence="7">The sequence shown here is derived from an EMBL/GenBank/DDBJ whole genome shotgun (WGS) entry which is preliminary data.</text>
</comment>
<sequence>MDQNKKTILKNFSPIKILIPVLLGLGATAWLFIKDDKLSELKGIAEANWWWLAAALLVLVIRDLGYMYRIRSLTDKFLSWRNSLDVIMLWEFASAITPSVVGGTTIATIVLNKEGISLGKSLAYVMVTAVLDNMFFIIAAPLALLFVQGEVFPTFGLAESDVNALKMAFYISYSLIAVYTFIMIYALFVRPRAFKWILLRLTSWRLFRKWRINAFQHGNEIVWASEQLRGKNFNYWARVIISTVFVWCARYFLLNCLIAAFTDVTLSEHLLIISRNLIFWIVMLVAITPGGAGIVEMAFPSFFGLFLGRFSNIVVVLYRLITYYPYLVLGSIFLPKWVAKVFGRSSVVAEEVSYHDASAK</sequence>
<evidence type="ECO:0000256" key="2">
    <source>
        <dbReference type="ARBA" id="ARBA00022475"/>
    </source>
</evidence>
<dbReference type="NCBIfam" id="TIGR00374">
    <property type="entry name" value="flippase-like domain"/>
    <property type="match status" value="1"/>
</dbReference>
<reference evidence="7 8" key="1">
    <citation type="submission" date="2017-12" db="EMBL/GenBank/DDBJ databases">
        <title>Genomic Encyclopedia of Type Strains, Phase III (KMG-III): the genomes of soil and plant-associated and newly described type strains.</title>
        <authorList>
            <person name="Whitman W."/>
        </authorList>
    </citation>
    <scope>NUCLEOTIDE SEQUENCE [LARGE SCALE GENOMIC DNA]</scope>
    <source>
        <strain evidence="7 8">LP43</strain>
    </source>
</reference>
<dbReference type="RefSeq" id="WP_101444148.1">
    <property type="nucleotide sequence ID" value="NZ_PJMU01000002.1"/>
</dbReference>
<name>A0A2N3UBU5_9BACT</name>
<dbReference type="GO" id="GO:0005886">
    <property type="term" value="C:plasma membrane"/>
    <property type="evidence" value="ECO:0007669"/>
    <property type="project" value="UniProtKB-SubCell"/>
</dbReference>
<feature type="transmembrane region" description="Helical" evidence="6">
    <location>
        <begin position="235"/>
        <end position="261"/>
    </location>
</feature>
<evidence type="ECO:0008006" key="9">
    <source>
        <dbReference type="Google" id="ProtNLM"/>
    </source>
</evidence>
<keyword evidence="3 6" id="KW-0812">Transmembrane</keyword>
<protein>
    <recommendedName>
        <fullName evidence="9">Lysylphosphatidylglycerol synthase-like protein</fullName>
    </recommendedName>
</protein>
<evidence type="ECO:0000256" key="4">
    <source>
        <dbReference type="ARBA" id="ARBA00022989"/>
    </source>
</evidence>
<dbReference type="PANTHER" id="PTHR37693:SF1">
    <property type="entry name" value="INTEGRAL MEMBRANE PROTEIN"/>
    <property type="match status" value="1"/>
</dbReference>
<feature type="transmembrane region" description="Helical" evidence="6">
    <location>
        <begin position="12"/>
        <end position="33"/>
    </location>
</feature>
<keyword evidence="4 6" id="KW-1133">Transmembrane helix</keyword>
<feature type="transmembrane region" description="Helical" evidence="6">
    <location>
        <begin position="49"/>
        <end position="68"/>
    </location>
</feature>
<evidence type="ECO:0000313" key="7">
    <source>
        <dbReference type="EMBL" id="PKV66821.1"/>
    </source>
</evidence>
<dbReference type="OrthoDB" id="1493331at2"/>
<keyword evidence="5 6" id="KW-0472">Membrane</keyword>
<dbReference type="Pfam" id="PF03706">
    <property type="entry name" value="LPG_synthase_TM"/>
    <property type="match status" value="1"/>
</dbReference>
<evidence type="ECO:0000256" key="6">
    <source>
        <dbReference type="SAM" id="Phobius"/>
    </source>
</evidence>
<feature type="transmembrane region" description="Helical" evidence="6">
    <location>
        <begin position="88"/>
        <end position="111"/>
    </location>
</feature>
<feature type="transmembrane region" description="Helical" evidence="6">
    <location>
        <begin position="277"/>
        <end position="295"/>
    </location>
</feature>
<evidence type="ECO:0000256" key="1">
    <source>
        <dbReference type="ARBA" id="ARBA00004651"/>
    </source>
</evidence>
<keyword evidence="2" id="KW-1003">Cell membrane</keyword>
<feature type="transmembrane region" description="Helical" evidence="6">
    <location>
        <begin position="123"/>
        <end position="147"/>
    </location>
</feature>
<dbReference type="PANTHER" id="PTHR37693">
    <property type="entry name" value="PHOSPHATIDYLGLYCEROL LYSYLTRANSFERASE"/>
    <property type="match status" value="1"/>
</dbReference>
<evidence type="ECO:0000256" key="5">
    <source>
        <dbReference type="ARBA" id="ARBA00023136"/>
    </source>
</evidence>
<keyword evidence="8" id="KW-1185">Reference proteome</keyword>
<gene>
    <name evidence="7" type="ORF">BD749_1956</name>
</gene>
<evidence type="ECO:0000313" key="8">
    <source>
        <dbReference type="Proteomes" id="UP000233782"/>
    </source>
</evidence>
<dbReference type="EMBL" id="PJMU01000002">
    <property type="protein sequence ID" value="PKV66821.1"/>
    <property type="molecule type" value="Genomic_DNA"/>
</dbReference>
<dbReference type="InterPro" id="IPR022791">
    <property type="entry name" value="L-PG_synthase/AglD"/>
</dbReference>
<dbReference type="Proteomes" id="UP000233782">
    <property type="component" value="Unassembled WGS sequence"/>
</dbReference>
<evidence type="ECO:0000256" key="3">
    <source>
        <dbReference type="ARBA" id="ARBA00022692"/>
    </source>
</evidence>
<organism evidence="7 8">
    <name type="scientific">Pontibacter ramchanderi</name>
    <dbReference type="NCBI Taxonomy" id="1179743"/>
    <lineage>
        <taxon>Bacteria</taxon>
        <taxon>Pseudomonadati</taxon>
        <taxon>Bacteroidota</taxon>
        <taxon>Cytophagia</taxon>
        <taxon>Cytophagales</taxon>
        <taxon>Hymenobacteraceae</taxon>
        <taxon>Pontibacter</taxon>
    </lineage>
</organism>
<proteinExistence type="predicted"/>